<protein>
    <submittedName>
        <fullName evidence="3">Uncharacterized protein</fullName>
    </submittedName>
</protein>
<dbReference type="InterPro" id="IPR050776">
    <property type="entry name" value="Ank_Repeat/CDKN_Inhibitor"/>
</dbReference>
<dbReference type="Pfam" id="PF12796">
    <property type="entry name" value="Ank_2"/>
    <property type="match status" value="1"/>
</dbReference>
<organism evidence="3 4">
    <name type="scientific">Coniosporium apollinis (strain CBS 100218)</name>
    <name type="common">Rock-inhabiting black yeast</name>
    <dbReference type="NCBI Taxonomy" id="1168221"/>
    <lineage>
        <taxon>Eukaryota</taxon>
        <taxon>Fungi</taxon>
        <taxon>Dikarya</taxon>
        <taxon>Ascomycota</taxon>
        <taxon>Pezizomycotina</taxon>
        <taxon>Dothideomycetes</taxon>
        <taxon>Dothideomycetes incertae sedis</taxon>
        <taxon>Coniosporium</taxon>
    </lineage>
</organism>
<dbReference type="InterPro" id="IPR002110">
    <property type="entry name" value="Ankyrin_rpt"/>
</dbReference>
<dbReference type="GeneID" id="19902833"/>
<dbReference type="eggNOG" id="ENOG502SM1I">
    <property type="taxonomic scope" value="Eukaryota"/>
</dbReference>
<evidence type="ECO:0000256" key="2">
    <source>
        <dbReference type="ARBA" id="ARBA00023043"/>
    </source>
</evidence>
<dbReference type="SUPFAM" id="SSF48403">
    <property type="entry name" value="Ankyrin repeat"/>
    <property type="match status" value="1"/>
</dbReference>
<proteinExistence type="predicted"/>
<sequence length="1122" mass="125228">MTDPFSIAGSAVGVTSLGLTVCQGLIRYYTAYSAYDDDIAETVGLIRRLEGLFVLLRDVLQGLPAEQALLVTQVQSCMQSSEGRIKALDTHLDKCRATPSPGGSVKLQQSWRRGLFPFRKPVLNALRDNVESLRSNLVLAVEILQLALSGQQSSDLDRLLKAAASTANDTVELQRRLAATGTQVDDLQAEFAPVKSTILDIAPVIRNKLPRVEETGLRLLEKADTHTSVLEDVSCAVQSLHTGFNSRLPSIETKIDQLPDQIQERILVTFETCVQQLIHSRLMPSATSATSLEEVGRLESDMQETSRHLLQSPSFLKDTCDAVQRSNPDFMGRSSNTTLSSFGEPLCNCRAGVRSRNQKGLTRSITIFHSTEVTHRRDCPWFRTAKRTTTLGLSLPFSAYWLNKIVQFTMTVSKGAGALSISPALIFRATVPSDSPAFKLVDSLFYRGRRQLTCVDFKNTIRQLGRLFQEDGASPGDVEDVNGETLLTYALSACSSASMVERWERDVFESYREFLLELIRIGVPLDAVDSHGRSVLDNLFVSYTAPYWLTRADGEYDLSRIYSIANSLRDRGADWVNCHAWRGSPVDALHVADWLARFEDMAEVAQCGKLSTAILSRSSDEVRRLLRRFPAPLHERDALGFTPLHLAADQPELLALLLDSGFKAVLDTKDEFGYPPVFHASARNNLPALRLLLDADCALNVNILDTAIEDSWHDDVLHLLIDTLADRRKRLSEFTLEHLGSASQEQLWQLNLQSHTVLDRQAYDVCQALDVVGIPIPAAIKCSGLGTTVYHGRFNYHGREAFEEYLADKIYEAGFHDIDSPDCDGWTPLSYTLFGDLRRSLDTIRFVFWLLEKGASLTRRLPDCSGADVEEQSTVRPWTTAAHVIGSGLGRGLARHVNNRLVYRIENRAAVPGLYLGNDVERLLAIILRPSIFDTCRCACSTSGCSPAANLMNGFIIGLKLGSKLYIRPLRDFELSLTEMLVTAGGMDKKTSARVALELIRLKTFEELELTHTCCKGEIYYLRQSQPPMPDETEIDEIQEEQRIFIAQLEDLVAEFSFEFEKRQEPLLEFLDGYWTERMKEVLAEPYSSDEEAIRQIEELGVKIQRQTIGGTSAQTLPGSHD</sequence>
<dbReference type="RefSeq" id="XP_007781742.1">
    <property type="nucleotide sequence ID" value="XM_007783552.1"/>
</dbReference>
<dbReference type="Proteomes" id="UP000016924">
    <property type="component" value="Unassembled WGS sequence"/>
</dbReference>
<dbReference type="AlphaFoldDB" id="R7YWW6"/>
<gene>
    <name evidence="3" type="ORF">W97_05522</name>
</gene>
<keyword evidence="1" id="KW-0677">Repeat</keyword>
<keyword evidence="4" id="KW-1185">Reference proteome</keyword>
<dbReference type="HOGENOM" id="CLU_008751_1_0_1"/>
<dbReference type="Gene3D" id="1.25.40.20">
    <property type="entry name" value="Ankyrin repeat-containing domain"/>
    <property type="match status" value="1"/>
</dbReference>
<dbReference type="OrthoDB" id="3939738at2759"/>
<evidence type="ECO:0000256" key="1">
    <source>
        <dbReference type="ARBA" id="ARBA00022737"/>
    </source>
</evidence>
<dbReference type="InterPro" id="IPR036770">
    <property type="entry name" value="Ankyrin_rpt-contain_sf"/>
</dbReference>
<accession>R7YWW6</accession>
<reference evidence="4" key="1">
    <citation type="submission" date="2012-06" db="EMBL/GenBank/DDBJ databases">
        <title>The genome sequence of Coniosporium apollinis CBS 100218.</title>
        <authorList>
            <consortium name="The Broad Institute Genome Sequencing Platform"/>
            <person name="Cuomo C."/>
            <person name="Gorbushina A."/>
            <person name="Noack S."/>
            <person name="Walker B."/>
            <person name="Young S.K."/>
            <person name="Zeng Q."/>
            <person name="Gargeya S."/>
            <person name="Fitzgerald M."/>
            <person name="Haas B."/>
            <person name="Abouelleil A."/>
            <person name="Alvarado L."/>
            <person name="Arachchi H.M."/>
            <person name="Berlin A.M."/>
            <person name="Chapman S.B."/>
            <person name="Goldberg J."/>
            <person name="Griggs A."/>
            <person name="Gujja S."/>
            <person name="Hansen M."/>
            <person name="Howarth C."/>
            <person name="Imamovic A."/>
            <person name="Larimer J."/>
            <person name="McCowan C."/>
            <person name="Montmayeur A."/>
            <person name="Murphy C."/>
            <person name="Neiman D."/>
            <person name="Pearson M."/>
            <person name="Priest M."/>
            <person name="Roberts A."/>
            <person name="Saif S."/>
            <person name="Shea T."/>
            <person name="Sisk P."/>
            <person name="Sykes S."/>
            <person name="Wortman J."/>
            <person name="Nusbaum C."/>
            <person name="Birren B."/>
        </authorList>
    </citation>
    <scope>NUCLEOTIDE SEQUENCE [LARGE SCALE GENOMIC DNA]</scope>
    <source>
        <strain evidence="4">CBS 100218</strain>
    </source>
</reference>
<evidence type="ECO:0000313" key="3">
    <source>
        <dbReference type="EMBL" id="EON66425.1"/>
    </source>
</evidence>
<dbReference type="EMBL" id="JH767580">
    <property type="protein sequence ID" value="EON66425.1"/>
    <property type="molecule type" value="Genomic_DNA"/>
</dbReference>
<dbReference type="SMART" id="SM00248">
    <property type="entry name" value="ANK"/>
    <property type="match status" value="4"/>
</dbReference>
<dbReference type="OMA" id="NINIHHE"/>
<evidence type="ECO:0000313" key="4">
    <source>
        <dbReference type="Proteomes" id="UP000016924"/>
    </source>
</evidence>
<dbReference type="PANTHER" id="PTHR24201">
    <property type="entry name" value="ANK_REP_REGION DOMAIN-CONTAINING PROTEIN"/>
    <property type="match status" value="1"/>
</dbReference>
<keyword evidence="2" id="KW-0040">ANK repeat</keyword>
<name>R7YWW6_CONA1</name>